<name>A0AAN8XEP6_HALRR</name>
<dbReference type="EMBL" id="JAXCGZ010009538">
    <property type="protein sequence ID" value="KAK7076834.1"/>
    <property type="molecule type" value="Genomic_DNA"/>
</dbReference>
<comment type="caution">
    <text evidence="1">The sequence shown here is derived from an EMBL/GenBank/DDBJ whole genome shotgun (WGS) entry which is preliminary data.</text>
</comment>
<dbReference type="AlphaFoldDB" id="A0AAN8XEP6"/>
<evidence type="ECO:0000313" key="2">
    <source>
        <dbReference type="Proteomes" id="UP001381693"/>
    </source>
</evidence>
<reference evidence="1 2" key="1">
    <citation type="submission" date="2023-11" db="EMBL/GenBank/DDBJ databases">
        <title>Halocaridina rubra genome assembly.</title>
        <authorList>
            <person name="Smith C."/>
        </authorList>
    </citation>
    <scope>NUCLEOTIDE SEQUENCE [LARGE SCALE GENOMIC DNA]</scope>
    <source>
        <strain evidence="1">EP-1</strain>
        <tissue evidence="1">Whole</tissue>
    </source>
</reference>
<organism evidence="1 2">
    <name type="scientific">Halocaridina rubra</name>
    <name type="common">Hawaiian red shrimp</name>
    <dbReference type="NCBI Taxonomy" id="373956"/>
    <lineage>
        <taxon>Eukaryota</taxon>
        <taxon>Metazoa</taxon>
        <taxon>Ecdysozoa</taxon>
        <taxon>Arthropoda</taxon>
        <taxon>Crustacea</taxon>
        <taxon>Multicrustacea</taxon>
        <taxon>Malacostraca</taxon>
        <taxon>Eumalacostraca</taxon>
        <taxon>Eucarida</taxon>
        <taxon>Decapoda</taxon>
        <taxon>Pleocyemata</taxon>
        <taxon>Caridea</taxon>
        <taxon>Atyoidea</taxon>
        <taxon>Atyidae</taxon>
        <taxon>Halocaridina</taxon>
    </lineage>
</organism>
<gene>
    <name evidence="1" type="ORF">SK128_026990</name>
</gene>
<sequence>MTYNWLRFRERLSNSTALKIIRTASSHVEEEKEEENSVIVSYPIIKVYLQQLRVNTSEFLQSRCHSSYKHDLGYIVQRLPLLDQNFVMGLSKETNTRLLAISLD</sequence>
<evidence type="ECO:0000313" key="1">
    <source>
        <dbReference type="EMBL" id="KAK7076834.1"/>
    </source>
</evidence>
<dbReference type="Proteomes" id="UP001381693">
    <property type="component" value="Unassembled WGS sequence"/>
</dbReference>
<protein>
    <submittedName>
        <fullName evidence="1">Uncharacterized protein</fullName>
    </submittedName>
</protein>
<accession>A0AAN8XEP6</accession>
<proteinExistence type="predicted"/>
<keyword evidence="2" id="KW-1185">Reference proteome</keyword>